<feature type="compositionally biased region" description="Low complexity" evidence="1">
    <location>
        <begin position="203"/>
        <end position="217"/>
    </location>
</feature>
<dbReference type="Proteomes" id="UP000245946">
    <property type="component" value="Unassembled WGS sequence"/>
</dbReference>
<feature type="compositionally biased region" description="Low complexity" evidence="1">
    <location>
        <begin position="99"/>
        <end position="132"/>
    </location>
</feature>
<name>A0A316YYT5_9BASI</name>
<feature type="compositionally biased region" description="Basic residues" evidence="1">
    <location>
        <begin position="55"/>
        <end position="67"/>
    </location>
</feature>
<feature type="transmembrane region" description="Helical" evidence="2">
    <location>
        <begin position="584"/>
        <end position="605"/>
    </location>
</feature>
<accession>A0A316YYT5</accession>
<evidence type="ECO:0000313" key="4">
    <source>
        <dbReference type="Proteomes" id="UP000245946"/>
    </source>
</evidence>
<keyword evidence="2" id="KW-0812">Transmembrane</keyword>
<feature type="transmembrane region" description="Helical" evidence="2">
    <location>
        <begin position="451"/>
        <end position="476"/>
    </location>
</feature>
<proteinExistence type="predicted"/>
<organism evidence="3 4">
    <name type="scientific">Tilletiopsis washingtonensis</name>
    <dbReference type="NCBI Taxonomy" id="58919"/>
    <lineage>
        <taxon>Eukaryota</taxon>
        <taxon>Fungi</taxon>
        <taxon>Dikarya</taxon>
        <taxon>Basidiomycota</taxon>
        <taxon>Ustilaginomycotina</taxon>
        <taxon>Exobasidiomycetes</taxon>
        <taxon>Entylomatales</taxon>
        <taxon>Entylomatales incertae sedis</taxon>
        <taxon>Tilletiopsis</taxon>
    </lineage>
</organism>
<feature type="region of interest" description="Disordered" evidence="1">
    <location>
        <begin position="691"/>
        <end position="723"/>
    </location>
</feature>
<gene>
    <name evidence="3" type="ORF">FA09DRAFT_170898</name>
</gene>
<dbReference type="RefSeq" id="XP_025594906.1">
    <property type="nucleotide sequence ID" value="XM_025739289.1"/>
</dbReference>
<feature type="transmembrane region" description="Helical" evidence="2">
    <location>
        <begin position="488"/>
        <end position="505"/>
    </location>
</feature>
<reference evidence="3 4" key="1">
    <citation type="journal article" date="2018" name="Mol. Biol. Evol.">
        <title>Broad Genomic Sampling Reveals a Smut Pathogenic Ancestry of the Fungal Clade Ustilaginomycotina.</title>
        <authorList>
            <person name="Kijpornyongpan T."/>
            <person name="Mondo S.J."/>
            <person name="Barry K."/>
            <person name="Sandor L."/>
            <person name="Lee J."/>
            <person name="Lipzen A."/>
            <person name="Pangilinan J."/>
            <person name="LaButti K."/>
            <person name="Hainaut M."/>
            <person name="Henrissat B."/>
            <person name="Grigoriev I.V."/>
            <person name="Spatafora J.W."/>
            <person name="Aime M.C."/>
        </authorList>
    </citation>
    <scope>NUCLEOTIDE SEQUENCE [LARGE SCALE GENOMIC DNA]</scope>
    <source>
        <strain evidence="3 4">MCA 4186</strain>
    </source>
</reference>
<feature type="region of interest" description="Disordered" evidence="1">
    <location>
        <begin position="265"/>
        <end position="375"/>
    </location>
</feature>
<feature type="compositionally biased region" description="Basic residues" evidence="1">
    <location>
        <begin position="616"/>
        <end position="634"/>
    </location>
</feature>
<evidence type="ECO:0000256" key="2">
    <source>
        <dbReference type="SAM" id="Phobius"/>
    </source>
</evidence>
<keyword evidence="2" id="KW-0472">Membrane</keyword>
<feature type="compositionally biased region" description="Polar residues" evidence="1">
    <location>
        <begin position="749"/>
        <end position="758"/>
    </location>
</feature>
<sequence length="797" mass="83434">MLAAPPSRGPSPPHAASLDPFLSPSPAFLFAPSPSSSLAPSPTLHSATLPAPQQHARRMRRLSRHSRPSSANGAAHLGVPHVSPPPPVPSMPAGRRDSAAGSRISSGSSSRQPSPGAPSSSARREAASSQRISSALGFTLPLFVQPDEAASPPPAPASAQYLSVSPTQPMRHNSYKAPRSPVQVSDLPRSRSLRVTLPAPPRSSSALFEASAAAGPSSQPDGDDASRSRRWSASISHSRSAQIFRQAASPYLRAGLEELRSIFDVDSDPIPTSPFDEESDEQAIDGSPLIGRPHPQRELLPSSHLPEPHASERSRCRSDSVRTPRRSGAAAAEASLLPTVQNLLASPSPRRVPGGALSAARSPPMSPPQRANSGDAMSSVFDEKLAAAHAERRRSGDDFALIMPLASGKGTPGLLGDDAAYRPDHVAAGLVAIAVGITTACIWGYRTYADIFSPSLLIFFLVQPGFALMGAAAVGLRRRNLMDLFSRAMRAHVLAQALIALLAFLDLSASASYVRTTAFGGASTWVMDLVPSMQTRFGPLGAPFDAGTAPAASLLAAAHASQGAAQVHAHDTAVGGLTSRVTHLIIFVAQAAAPLLLTLWAQYAVARTLGFLARQGLKRSSRAPSRRTSAKRAPRAAVPSNSAHIAPPPLDVADLSARLQRIDANKLRRVSEAGAPSQGSRAHTLALGEAFGEPAPAPSHGFSLARAQPSQRTGHSRHNRSLSQPVNALASRRLSINVPPPAQHAVELQQASSPSMVSSPARPRLSDGPSSPLRHALVESPESEDPALHWSSSAPRT</sequence>
<feature type="region of interest" description="Disordered" evidence="1">
    <location>
        <begin position="145"/>
        <end position="236"/>
    </location>
</feature>
<dbReference type="GeneID" id="37266835"/>
<keyword evidence="4" id="KW-1185">Reference proteome</keyword>
<feature type="region of interest" description="Disordered" evidence="1">
    <location>
        <begin position="740"/>
        <end position="797"/>
    </location>
</feature>
<dbReference type="OrthoDB" id="3366722at2759"/>
<feature type="compositionally biased region" description="Basic and acidic residues" evidence="1">
    <location>
        <begin position="306"/>
        <end position="322"/>
    </location>
</feature>
<feature type="compositionally biased region" description="Low complexity" evidence="1">
    <location>
        <begin position="20"/>
        <end position="42"/>
    </location>
</feature>
<evidence type="ECO:0000313" key="3">
    <source>
        <dbReference type="EMBL" id="PWN94627.1"/>
    </source>
</evidence>
<feature type="region of interest" description="Disordered" evidence="1">
    <location>
        <begin position="616"/>
        <end position="649"/>
    </location>
</feature>
<dbReference type="EMBL" id="KZ819310">
    <property type="protein sequence ID" value="PWN94627.1"/>
    <property type="molecule type" value="Genomic_DNA"/>
</dbReference>
<keyword evidence="2" id="KW-1133">Transmembrane helix</keyword>
<dbReference type="AlphaFoldDB" id="A0A316YYT5"/>
<protein>
    <submittedName>
        <fullName evidence="3">Uncharacterized protein</fullName>
    </submittedName>
</protein>
<feature type="region of interest" description="Disordered" evidence="1">
    <location>
        <begin position="1"/>
        <end position="132"/>
    </location>
</feature>
<feature type="transmembrane region" description="Helical" evidence="2">
    <location>
        <begin position="426"/>
        <end position="445"/>
    </location>
</feature>
<feature type="compositionally biased region" description="Polar residues" evidence="1">
    <location>
        <begin position="160"/>
        <end position="171"/>
    </location>
</feature>
<evidence type="ECO:0000256" key="1">
    <source>
        <dbReference type="SAM" id="MobiDB-lite"/>
    </source>
</evidence>